<keyword evidence="12" id="KW-0520">NAD</keyword>
<dbReference type="CDD" id="cd04881">
    <property type="entry name" value="ACT_HSDH-Hom"/>
    <property type="match status" value="1"/>
</dbReference>
<dbReference type="EC" id="1.1.1.3" evidence="5 18"/>
<evidence type="ECO:0000256" key="19">
    <source>
        <dbReference type="RuleBase" id="RU004171"/>
    </source>
</evidence>
<comment type="caution">
    <text evidence="21">The sequence shown here is derived from an EMBL/GenBank/DDBJ whole genome shotgun (WGS) entry which is preliminary data.</text>
</comment>
<evidence type="ECO:0000256" key="3">
    <source>
        <dbReference type="ARBA" id="ARBA00005062"/>
    </source>
</evidence>
<dbReference type="PANTHER" id="PTHR43331:SF1">
    <property type="entry name" value="HOMOSERINE DEHYDROGENASE"/>
    <property type="match status" value="1"/>
</dbReference>
<dbReference type="GO" id="GO:0046872">
    <property type="term" value="F:metal ion binding"/>
    <property type="evidence" value="ECO:0007669"/>
    <property type="project" value="UniProtKB-KW"/>
</dbReference>
<keyword evidence="13" id="KW-0915">Sodium</keyword>
<dbReference type="SUPFAM" id="SSF55347">
    <property type="entry name" value="Glyceraldehyde-3-phosphate dehydrogenase-like, C-terminal domain"/>
    <property type="match status" value="1"/>
</dbReference>
<comment type="similarity">
    <text evidence="4 19">Belongs to the homoserine dehydrogenase family.</text>
</comment>
<feature type="binding site" evidence="17">
    <location>
        <position position="190"/>
    </location>
    <ligand>
        <name>L-homoserine</name>
        <dbReference type="ChEBI" id="CHEBI:57476"/>
    </ligand>
</feature>
<dbReference type="SUPFAM" id="SSF51735">
    <property type="entry name" value="NAD(P)-binding Rossmann-fold domains"/>
    <property type="match status" value="1"/>
</dbReference>
<keyword evidence="11 18" id="KW-0560">Oxidoreductase</keyword>
<feature type="binding site" evidence="17">
    <location>
        <begin position="9"/>
        <end position="16"/>
    </location>
    <ligand>
        <name>NADP(+)</name>
        <dbReference type="ChEBI" id="CHEBI:58349"/>
    </ligand>
</feature>
<dbReference type="FunFam" id="3.30.360.10:FF:000005">
    <property type="entry name" value="Homoserine dehydrogenase"/>
    <property type="match status" value="1"/>
</dbReference>
<comment type="cofactor">
    <cofactor evidence="1">
        <name>a metal cation</name>
        <dbReference type="ChEBI" id="CHEBI:25213"/>
    </cofactor>
</comment>
<evidence type="ECO:0000256" key="17">
    <source>
        <dbReference type="PIRSR" id="PIRSR000098-2"/>
    </source>
</evidence>
<sequence length="428" mass="45544">MKPIKVGLLGLGTVGTGVVRIVEGHQEDLQRQTGAAIEIAKILVQDKSKARSIAVDPDKLTENPWDIVGDPDIDVIVEVMGGVSVAKDHILTALAGGKHIVTANKDLMALHGAEILAKAAEKSCDVLYEASVAGGIPIIRTLVEGFSSDRITKIMGIVNGTTNYILSKMSQEGAAYADVLKEAQQLGYAEADPTSDVEGLDAARKMTILATLGFHAPVALGDVGAKGISQISKEDIQYGKQLGYTVKLLGIAENNDGHISVSVQPTLVKNSHPLASVNGVFNAVYVYGEAVGETMFYGPGAGELPTATSVVADLVAVVRNLKLGINGRRVLAPYKEKKLKTDEQIAYKNFILLQVEDKAGVLAQITQIFARHEVSLESVVQHPDAGKPQAEIIIITHDANQASMKKVLDEFGTMDVIHAIKSVYRVEG</sequence>
<evidence type="ECO:0000256" key="11">
    <source>
        <dbReference type="ARBA" id="ARBA00023002"/>
    </source>
</evidence>
<dbReference type="InterPro" id="IPR005106">
    <property type="entry name" value="Asp/hSer_DH_NAD-bd"/>
</dbReference>
<dbReference type="Pfam" id="PF00742">
    <property type="entry name" value="Homoserine_dh"/>
    <property type="match status" value="1"/>
</dbReference>
<dbReference type="UniPathway" id="UPA00050">
    <property type="reaction ID" value="UER00063"/>
</dbReference>
<dbReference type="PANTHER" id="PTHR43331">
    <property type="entry name" value="HOMOSERINE DEHYDROGENASE"/>
    <property type="match status" value="1"/>
</dbReference>
<evidence type="ECO:0000256" key="6">
    <source>
        <dbReference type="ARBA" id="ARBA00013376"/>
    </source>
</evidence>
<keyword evidence="10 17" id="KW-0521">NADP</keyword>
<reference evidence="21 22" key="1">
    <citation type="submission" date="2017-03" db="EMBL/GenBank/DDBJ databases">
        <title>Isolation of Levoglucosan Utilizing Bacteria.</title>
        <authorList>
            <person name="Arya A.S."/>
        </authorList>
    </citation>
    <scope>NUCLEOTIDE SEQUENCE [LARGE SCALE GENOMIC DNA]</scope>
    <source>
        <strain evidence="21 22">MEC069</strain>
    </source>
</reference>
<dbReference type="UniPathway" id="UPA00051">
    <property type="reaction ID" value="UER00465"/>
</dbReference>
<dbReference type="Pfam" id="PF01842">
    <property type="entry name" value="ACT"/>
    <property type="match status" value="1"/>
</dbReference>
<dbReference type="Gene3D" id="3.30.360.10">
    <property type="entry name" value="Dihydrodipicolinate Reductase, domain 2"/>
    <property type="match status" value="1"/>
</dbReference>
<dbReference type="OrthoDB" id="9808167at2"/>
<proteinExistence type="inferred from homology"/>
<dbReference type="InterPro" id="IPR045865">
    <property type="entry name" value="ACT-like_dom_sf"/>
</dbReference>
<dbReference type="FunFam" id="3.40.50.720:FF:000062">
    <property type="entry name" value="Homoserine dehydrogenase"/>
    <property type="match status" value="1"/>
</dbReference>
<dbReference type="PROSITE" id="PS51671">
    <property type="entry name" value="ACT"/>
    <property type="match status" value="1"/>
</dbReference>
<dbReference type="GO" id="GO:0009086">
    <property type="term" value="P:methionine biosynthetic process"/>
    <property type="evidence" value="ECO:0007669"/>
    <property type="project" value="UniProtKB-KW"/>
</dbReference>
<evidence type="ECO:0000256" key="16">
    <source>
        <dbReference type="PIRSR" id="PIRSR000098-1"/>
    </source>
</evidence>
<dbReference type="Gene3D" id="3.40.50.720">
    <property type="entry name" value="NAD(P)-binding Rossmann-like Domain"/>
    <property type="match status" value="1"/>
</dbReference>
<dbReference type="Pfam" id="PF03447">
    <property type="entry name" value="NAD_binding_3"/>
    <property type="match status" value="1"/>
</dbReference>
<comment type="pathway">
    <text evidence="2 18">Amino-acid biosynthesis; L-threonine biosynthesis; L-threonine from L-aspartate: step 3/5.</text>
</comment>
<name>A0A4Y8PVW3_9BACL</name>
<keyword evidence="8 18" id="KW-0791">Threonine biosynthesis</keyword>
<keyword evidence="7 18" id="KW-0028">Amino-acid biosynthesis</keyword>
<dbReference type="GO" id="GO:0004412">
    <property type="term" value="F:homoserine dehydrogenase activity"/>
    <property type="evidence" value="ECO:0007669"/>
    <property type="project" value="UniProtKB-EC"/>
</dbReference>
<feature type="domain" description="ACT" evidence="20">
    <location>
        <begin position="350"/>
        <end position="428"/>
    </location>
</feature>
<evidence type="ECO:0000256" key="8">
    <source>
        <dbReference type="ARBA" id="ARBA00022697"/>
    </source>
</evidence>
<dbReference type="GO" id="GO:0009088">
    <property type="term" value="P:threonine biosynthetic process"/>
    <property type="evidence" value="ECO:0007669"/>
    <property type="project" value="UniProtKB-UniPathway"/>
</dbReference>
<evidence type="ECO:0000256" key="18">
    <source>
        <dbReference type="RuleBase" id="RU000579"/>
    </source>
</evidence>
<evidence type="ECO:0000313" key="21">
    <source>
        <dbReference type="EMBL" id="TFE84791.1"/>
    </source>
</evidence>
<evidence type="ECO:0000256" key="7">
    <source>
        <dbReference type="ARBA" id="ARBA00022605"/>
    </source>
</evidence>
<keyword evidence="14 18" id="KW-0486">Methionine biosynthesis</keyword>
<dbReference type="RefSeq" id="WP_134755681.1">
    <property type="nucleotide sequence ID" value="NZ_MYFO02000002.1"/>
</dbReference>
<protein>
    <recommendedName>
        <fullName evidence="6 18">Homoserine dehydrogenase</fullName>
        <ecNumber evidence="5 18">1.1.1.3</ecNumber>
    </recommendedName>
</protein>
<evidence type="ECO:0000256" key="14">
    <source>
        <dbReference type="ARBA" id="ARBA00023167"/>
    </source>
</evidence>
<evidence type="ECO:0000256" key="10">
    <source>
        <dbReference type="ARBA" id="ARBA00022857"/>
    </source>
</evidence>
<gene>
    <name evidence="21" type="ORF">B5M42_18975</name>
</gene>
<dbReference type="InterPro" id="IPR002912">
    <property type="entry name" value="ACT_dom"/>
</dbReference>
<comment type="pathway">
    <text evidence="3 18">Amino-acid biosynthesis; L-methionine biosynthesis via de novo pathway; L-homoserine from L-aspartate: step 3/3.</text>
</comment>
<evidence type="ECO:0000256" key="2">
    <source>
        <dbReference type="ARBA" id="ARBA00005056"/>
    </source>
</evidence>
<evidence type="ECO:0000313" key="22">
    <source>
        <dbReference type="Proteomes" id="UP000298246"/>
    </source>
</evidence>
<evidence type="ECO:0000256" key="13">
    <source>
        <dbReference type="ARBA" id="ARBA00023053"/>
    </source>
</evidence>
<dbReference type="Proteomes" id="UP000298246">
    <property type="component" value="Unassembled WGS sequence"/>
</dbReference>
<evidence type="ECO:0000256" key="15">
    <source>
        <dbReference type="ARBA" id="ARBA00048841"/>
    </source>
</evidence>
<dbReference type="EMBL" id="MYFO01000031">
    <property type="protein sequence ID" value="TFE84791.1"/>
    <property type="molecule type" value="Genomic_DNA"/>
</dbReference>
<evidence type="ECO:0000259" key="20">
    <source>
        <dbReference type="PROSITE" id="PS51671"/>
    </source>
</evidence>
<evidence type="ECO:0000256" key="5">
    <source>
        <dbReference type="ARBA" id="ARBA00013213"/>
    </source>
</evidence>
<comment type="catalytic activity">
    <reaction evidence="15">
        <text>L-homoserine + NADP(+) = L-aspartate 4-semialdehyde + NADPH + H(+)</text>
        <dbReference type="Rhea" id="RHEA:15761"/>
        <dbReference type="ChEBI" id="CHEBI:15378"/>
        <dbReference type="ChEBI" id="CHEBI:57476"/>
        <dbReference type="ChEBI" id="CHEBI:57783"/>
        <dbReference type="ChEBI" id="CHEBI:58349"/>
        <dbReference type="ChEBI" id="CHEBI:537519"/>
        <dbReference type="EC" id="1.1.1.3"/>
    </reaction>
    <physiologicalReaction direction="right-to-left" evidence="15">
        <dbReference type="Rhea" id="RHEA:15763"/>
    </physiologicalReaction>
</comment>
<evidence type="ECO:0000256" key="1">
    <source>
        <dbReference type="ARBA" id="ARBA00001920"/>
    </source>
</evidence>
<evidence type="ECO:0000256" key="12">
    <source>
        <dbReference type="ARBA" id="ARBA00023027"/>
    </source>
</evidence>
<dbReference type="InterPro" id="IPR001342">
    <property type="entry name" value="HDH_cat"/>
</dbReference>
<evidence type="ECO:0000256" key="4">
    <source>
        <dbReference type="ARBA" id="ARBA00006753"/>
    </source>
</evidence>
<keyword evidence="22" id="KW-1185">Reference proteome</keyword>
<dbReference type="SUPFAM" id="SSF55021">
    <property type="entry name" value="ACT-like"/>
    <property type="match status" value="1"/>
</dbReference>
<organism evidence="21 22">
    <name type="scientific">Paenibacillus athensensis</name>
    <dbReference type="NCBI Taxonomy" id="1967502"/>
    <lineage>
        <taxon>Bacteria</taxon>
        <taxon>Bacillati</taxon>
        <taxon>Bacillota</taxon>
        <taxon>Bacilli</taxon>
        <taxon>Bacillales</taxon>
        <taxon>Paenibacillaceae</taxon>
        <taxon>Paenibacillus</taxon>
    </lineage>
</organism>
<dbReference type="Gene3D" id="3.30.70.260">
    <property type="match status" value="1"/>
</dbReference>
<dbReference type="PROSITE" id="PS01042">
    <property type="entry name" value="HOMOSER_DHGENASE"/>
    <property type="match status" value="1"/>
</dbReference>
<accession>A0A4Y8PVW3</accession>
<feature type="binding site" evidence="17">
    <location>
        <position position="105"/>
    </location>
    <ligand>
        <name>NADPH</name>
        <dbReference type="ChEBI" id="CHEBI:57783"/>
    </ligand>
</feature>
<dbReference type="InterPro" id="IPR019811">
    <property type="entry name" value="HDH_CS"/>
</dbReference>
<dbReference type="AlphaFoldDB" id="A0A4Y8PVW3"/>
<dbReference type="NCBIfam" id="NF004976">
    <property type="entry name" value="PRK06349.1"/>
    <property type="match status" value="1"/>
</dbReference>
<dbReference type="InterPro" id="IPR036291">
    <property type="entry name" value="NAD(P)-bd_dom_sf"/>
</dbReference>
<evidence type="ECO:0000256" key="9">
    <source>
        <dbReference type="ARBA" id="ARBA00022723"/>
    </source>
</evidence>
<keyword evidence="9" id="KW-0479">Metal-binding</keyword>
<dbReference type="InterPro" id="IPR016204">
    <property type="entry name" value="HDH"/>
</dbReference>
<dbReference type="PIRSF" id="PIRSF000098">
    <property type="entry name" value="Homoser_dehydrog"/>
    <property type="match status" value="1"/>
</dbReference>
<feature type="active site" description="Proton donor" evidence="16">
    <location>
        <position position="205"/>
    </location>
</feature>
<dbReference type="GO" id="GO:0050661">
    <property type="term" value="F:NADP binding"/>
    <property type="evidence" value="ECO:0007669"/>
    <property type="project" value="InterPro"/>
</dbReference>